<feature type="region of interest" description="Disordered" evidence="1">
    <location>
        <begin position="230"/>
        <end position="249"/>
    </location>
</feature>
<name>A0A848LB65_9BACT</name>
<proteinExistence type="predicted"/>
<keyword evidence="3" id="KW-1185">Reference proteome</keyword>
<dbReference type="Proteomes" id="UP000518300">
    <property type="component" value="Unassembled WGS sequence"/>
</dbReference>
<comment type="caution">
    <text evidence="2">The sequence shown here is derived from an EMBL/GenBank/DDBJ whole genome shotgun (WGS) entry which is preliminary data.</text>
</comment>
<protein>
    <submittedName>
        <fullName evidence="2">Uncharacterized protein</fullName>
    </submittedName>
</protein>
<reference evidence="2 3" key="1">
    <citation type="submission" date="2020-04" db="EMBL/GenBank/DDBJ databases">
        <title>Draft genome of Pyxidicoccus fallax type strain.</title>
        <authorList>
            <person name="Whitworth D.E."/>
        </authorList>
    </citation>
    <scope>NUCLEOTIDE SEQUENCE [LARGE SCALE GENOMIC DNA]</scope>
    <source>
        <strain evidence="2 3">DSM 14698</strain>
    </source>
</reference>
<evidence type="ECO:0000313" key="2">
    <source>
        <dbReference type="EMBL" id="NMO16300.1"/>
    </source>
</evidence>
<accession>A0A848LB65</accession>
<evidence type="ECO:0000256" key="1">
    <source>
        <dbReference type="SAM" id="MobiDB-lite"/>
    </source>
</evidence>
<gene>
    <name evidence="2" type="ORF">HG543_15780</name>
</gene>
<dbReference type="RefSeq" id="WP_169345591.1">
    <property type="nucleotide sequence ID" value="NZ_JABBJJ010000063.1"/>
</dbReference>
<dbReference type="AlphaFoldDB" id="A0A848LB65"/>
<organism evidence="2 3">
    <name type="scientific">Pyxidicoccus fallax</name>
    <dbReference type="NCBI Taxonomy" id="394095"/>
    <lineage>
        <taxon>Bacteria</taxon>
        <taxon>Pseudomonadati</taxon>
        <taxon>Myxococcota</taxon>
        <taxon>Myxococcia</taxon>
        <taxon>Myxococcales</taxon>
        <taxon>Cystobacterineae</taxon>
        <taxon>Myxococcaceae</taxon>
        <taxon>Pyxidicoccus</taxon>
    </lineage>
</organism>
<dbReference type="EMBL" id="JABBJJ010000063">
    <property type="protein sequence ID" value="NMO16300.1"/>
    <property type="molecule type" value="Genomic_DNA"/>
</dbReference>
<evidence type="ECO:0000313" key="3">
    <source>
        <dbReference type="Proteomes" id="UP000518300"/>
    </source>
</evidence>
<sequence>MTMLDLELTLANLLHALGRDGRSVAEGALDAGRVLTLCESHRRLACGLLLADLDVEGFRRSLARGAEAYLGLLVARERRQDLDPYALCASRALPLMDALAAGHGALARAVALRVTPRWTRRMEPRADFLFFHALACEVKGEALAPVLEEASRVGVSSARFEVLEALVAGDVRAFESALEARVEDWHGELEQQRLRDALPPDAANTEARVCLEAVALFHLAHARGLRPDVPSRYVPPEALPPVEPSEGAP</sequence>